<dbReference type="Gene3D" id="2.180.10.10">
    <property type="entry name" value="RHS repeat-associated core"/>
    <property type="match status" value="1"/>
</dbReference>
<feature type="region of interest" description="Disordered" evidence="1">
    <location>
        <begin position="273"/>
        <end position="317"/>
    </location>
</feature>
<evidence type="ECO:0000313" key="2">
    <source>
        <dbReference type="EMBL" id="PRY87646.1"/>
    </source>
</evidence>
<proteinExistence type="predicted"/>
<gene>
    <name evidence="2" type="ORF">CLW00_106273</name>
</gene>
<comment type="caution">
    <text evidence="2">The sequence shown here is derived from an EMBL/GenBank/DDBJ whole genome shotgun (WGS) entry which is preliminary data.</text>
</comment>
<protein>
    <submittedName>
        <fullName evidence="2">Uncharacterized protein</fullName>
    </submittedName>
</protein>
<name>A0A2T0WLS3_9BACT</name>
<dbReference type="AlphaFoldDB" id="A0A2T0WLS3"/>
<sequence>MDRLLASIEYNHLNLPSKYTFTTTIGSIENDYDALGNKLTERLYQSVTLNRTRDYIGEFVFENGELDHILHEEGRVVVEGNEFHYEFFVKDHLGSVRQVIRAPISTVMTATMEPVNAEEEEKHFQNIRETRQGAGEHNKTPGGYATAWLNADRNRILGPLRIQEVQMGDHIDLSVFGKYVEPKKLKLLPASFFRTGMDRKLIPQLTEFGQNLRSAGTNELAIANVVALVIAELQQKPVPEAYMAYALYDSDSVLYEQENQALRNSPVDCFSLGPGRGVSPQQKGKKQTRGTDQTDRYSQGRIYRSIPSPKAFGGDFR</sequence>
<evidence type="ECO:0000313" key="3">
    <source>
        <dbReference type="Proteomes" id="UP000238157"/>
    </source>
</evidence>
<accession>A0A2T0WLS3</accession>
<keyword evidence="3" id="KW-1185">Reference proteome</keyword>
<evidence type="ECO:0000256" key="1">
    <source>
        <dbReference type="SAM" id="MobiDB-lite"/>
    </source>
</evidence>
<dbReference type="Proteomes" id="UP000238157">
    <property type="component" value="Unassembled WGS sequence"/>
</dbReference>
<organism evidence="2 3">
    <name type="scientific">Mongoliibacter ruber</name>
    <dbReference type="NCBI Taxonomy" id="1750599"/>
    <lineage>
        <taxon>Bacteria</taxon>
        <taxon>Pseudomonadati</taxon>
        <taxon>Bacteroidota</taxon>
        <taxon>Cytophagia</taxon>
        <taxon>Cytophagales</taxon>
        <taxon>Cyclobacteriaceae</taxon>
        <taxon>Mongoliibacter</taxon>
    </lineage>
</organism>
<dbReference type="EMBL" id="PVTR01000006">
    <property type="protein sequence ID" value="PRY87646.1"/>
    <property type="molecule type" value="Genomic_DNA"/>
</dbReference>
<reference evidence="2 3" key="1">
    <citation type="submission" date="2018-03" db="EMBL/GenBank/DDBJ databases">
        <title>Genomic Encyclopedia of Archaeal and Bacterial Type Strains, Phase II (KMG-II): from individual species to whole genera.</title>
        <authorList>
            <person name="Goeker M."/>
        </authorList>
    </citation>
    <scope>NUCLEOTIDE SEQUENCE [LARGE SCALE GENOMIC DNA]</scope>
    <source>
        <strain evidence="2 3">DSM 27929</strain>
    </source>
</reference>